<name>A0ACC0VLH8_9STRA</name>
<keyword evidence="2" id="KW-1185">Reference proteome</keyword>
<protein>
    <submittedName>
        <fullName evidence="1">Uncharacterized protein</fullName>
    </submittedName>
</protein>
<sequence>MAATTSTCTNNGDGNHNASSHSLDALFLLDPDAIKLPTPDFRQCLLHQKLQLLNICILSEAQALKPATTAPFNTLHEKRKCFDQEHIGNDSNLPVAENERDVDDAGSCPSDDEFFDSIEQDQVPRLSLPRCREGILCEAVGVVCLQTNEPLFEPRIQTCVPMTEDVAKEQQDLLTRLGASIESDKLRQQLQSTTLISDMQAFKAANHRCCLADFIRWYSPKDWIPFETLDRSAVRELPPEGRGVWWFEEHGMLSERMRFGSGREHIWHQMWEASAPIPASRQKRTFDPVQESEKIFHYLETLAPHELFHQMLAGAISSGVFALETALPVHVSATTLPVVYSALKTLRSHGNRSIFLLDEVLAQSQVAFTAASRRKVNEQEASNAAVHQCQQHQVAFEMALDALWKFVHSLEVTEVLVTKALSLCKYFLDAEDVEGSLSLVNLLLVPSPSHQQLAEISELLKKNNLRQLVTALVLSTPEVGPPAPPVQREYVLRCICPRPFLREYYGDENCLNTRRYIESEELEEMPLVVSRMYAAFKKQTVRFALVLAESEF</sequence>
<comment type="caution">
    <text evidence="1">The sequence shown here is derived from an EMBL/GenBank/DDBJ whole genome shotgun (WGS) entry which is preliminary data.</text>
</comment>
<evidence type="ECO:0000313" key="1">
    <source>
        <dbReference type="EMBL" id="KAI9906941.1"/>
    </source>
</evidence>
<accession>A0ACC0VLH8</accession>
<proteinExistence type="predicted"/>
<evidence type="ECO:0000313" key="2">
    <source>
        <dbReference type="Proteomes" id="UP001163321"/>
    </source>
</evidence>
<dbReference type="Proteomes" id="UP001163321">
    <property type="component" value="Chromosome 8"/>
</dbReference>
<reference evidence="1 2" key="1">
    <citation type="journal article" date="2022" name="bioRxiv">
        <title>The genome of the oomycete Peronosclerospora sorghi, a cosmopolitan pathogen of maize and sorghum, is inflated with dispersed pseudogenes.</title>
        <authorList>
            <person name="Fletcher K."/>
            <person name="Martin F."/>
            <person name="Isakeit T."/>
            <person name="Cavanaugh K."/>
            <person name="Magill C."/>
            <person name="Michelmore R."/>
        </authorList>
    </citation>
    <scope>NUCLEOTIDE SEQUENCE [LARGE SCALE GENOMIC DNA]</scope>
    <source>
        <strain evidence="1">P6</strain>
    </source>
</reference>
<gene>
    <name evidence="1" type="ORF">PsorP6_002830</name>
</gene>
<dbReference type="EMBL" id="CM047587">
    <property type="protein sequence ID" value="KAI9906941.1"/>
    <property type="molecule type" value="Genomic_DNA"/>
</dbReference>
<organism evidence="1 2">
    <name type="scientific">Peronosclerospora sorghi</name>
    <dbReference type="NCBI Taxonomy" id="230839"/>
    <lineage>
        <taxon>Eukaryota</taxon>
        <taxon>Sar</taxon>
        <taxon>Stramenopiles</taxon>
        <taxon>Oomycota</taxon>
        <taxon>Peronosporomycetes</taxon>
        <taxon>Peronosporales</taxon>
        <taxon>Peronosporaceae</taxon>
        <taxon>Peronosclerospora</taxon>
    </lineage>
</organism>